<dbReference type="InterPro" id="IPR036047">
    <property type="entry name" value="F-box-like_dom_sf"/>
</dbReference>
<dbReference type="PANTHER" id="PTHR31293:SF12">
    <property type="entry name" value="RNI-LIKE SUPERFAMILY PROTEIN"/>
    <property type="match status" value="1"/>
</dbReference>
<dbReference type="InterPro" id="IPR055294">
    <property type="entry name" value="FBL60-like"/>
</dbReference>
<dbReference type="Pfam" id="PF00646">
    <property type="entry name" value="F-box"/>
    <property type="match status" value="2"/>
</dbReference>
<sequence length="392" mass="44918">MAPTRKGTDRISDLPDEILHHILSFLPSSQIALTSLLSKRWNPLWLTIPNADRISALRVELLCRILSRLPTKQIFVASLLSRRWRLLRQRILDINLDDMEGDHNQDTYILYSEAQHSSATPIYLPNNILCSTLVVLNLNGNGVLTIDCVYESYTNLPNLEKLHMTKVHFLKLKYLIQILSVCPLLEDLLIKNVTTNDDNDTLDALTKQRDKLLKPFPKLLKAHISDSSSISSFLPLKLFYNVEFLRAQVAVQTPLKLFDYVAPVQTSEQQDTTQFFNLTHMELSFEKEDEEYYHWDWLKKFIRACPSLQSIVIHKIVGGGVGYGLSGDDHNSLHPQFVPNCNAFDHCNKSSLLEILEARKCCSCCSWSLYGTDVDFVFYVARRIIESCTNLQ</sequence>
<name>Q2HWC8_MEDTR</name>
<proteinExistence type="predicted"/>
<feature type="domain" description="F-box" evidence="1">
    <location>
        <begin position="51"/>
        <end position="99"/>
    </location>
</feature>
<dbReference type="AlphaFoldDB" id="Q2HWC8"/>
<dbReference type="EMBL" id="AC147482">
    <property type="protein sequence ID" value="ABD32486.1"/>
    <property type="molecule type" value="Genomic_DNA"/>
</dbReference>
<keyword evidence="2" id="KW-0195">Cyclin</keyword>
<feature type="domain" description="F-box" evidence="1">
    <location>
        <begin position="8"/>
        <end position="44"/>
    </location>
</feature>
<evidence type="ECO:0000313" key="2">
    <source>
        <dbReference type="EMBL" id="ABD32486.1"/>
    </source>
</evidence>
<dbReference type="PANTHER" id="PTHR31293">
    <property type="entry name" value="RNI-LIKE SUPERFAMILY PROTEIN"/>
    <property type="match status" value="1"/>
</dbReference>
<dbReference type="SUPFAM" id="SSF52047">
    <property type="entry name" value="RNI-like"/>
    <property type="match status" value="1"/>
</dbReference>
<organism evidence="2">
    <name type="scientific">Medicago truncatula</name>
    <name type="common">Barrel medic</name>
    <name type="synonym">Medicago tribuloides</name>
    <dbReference type="NCBI Taxonomy" id="3880"/>
    <lineage>
        <taxon>Eukaryota</taxon>
        <taxon>Viridiplantae</taxon>
        <taxon>Streptophyta</taxon>
        <taxon>Embryophyta</taxon>
        <taxon>Tracheophyta</taxon>
        <taxon>Spermatophyta</taxon>
        <taxon>Magnoliopsida</taxon>
        <taxon>eudicotyledons</taxon>
        <taxon>Gunneridae</taxon>
        <taxon>Pentapetalae</taxon>
        <taxon>rosids</taxon>
        <taxon>fabids</taxon>
        <taxon>Fabales</taxon>
        <taxon>Fabaceae</taxon>
        <taxon>Papilionoideae</taxon>
        <taxon>50 kb inversion clade</taxon>
        <taxon>NPAAA clade</taxon>
        <taxon>Hologalegina</taxon>
        <taxon>IRL clade</taxon>
        <taxon>Trifolieae</taxon>
        <taxon>Medicago</taxon>
    </lineage>
</organism>
<reference evidence="2" key="2">
    <citation type="submission" date="2007-03" db="EMBL/GenBank/DDBJ databases">
        <authorList>
            <consortium name="The International Medicago Genome Annotation Group"/>
        </authorList>
    </citation>
    <scope>NUCLEOTIDE SEQUENCE</scope>
</reference>
<dbReference type="Gene3D" id="1.20.1280.50">
    <property type="match status" value="2"/>
</dbReference>
<dbReference type="SMART" id="SM00256">
    <property type="entry name" value="FBOX"/>
    <property type="match status" value="2"/>
</dbReference>
<evidence type="ECO:0000259" key="1">
    <source>
        <dbReference type="PROSITE" id="PS50181"/>
    </source>
</evidence>
<reference evidence="2" key="1">
    <citation type="submission" date="2004-11" db="EMBL/GenBank/DDBJ databases">
        <authorList>
            <person name="Town C.D."/>
        </authorList>
    </citation>
    <scope>NUCLEOTIDE SEQUENCE</scope>
</reference>
<accession>Q2HWC8</accession>
<dbReference type="PROSITE" id="PS50181">
    <property type="entry name" value="FBOX"/>
    <property type="match status" value="2"/>
</dbReference>
<dbReference type="CDD" id="cd22160">
    <property type="entry name" value="F-box_AtFBL13-like"/>
    <property type="match status" value="1"/>
</dbReference>
<gene>
    <name evidence="2" type="ORF">MtrDRAFT_AC147482g3v2</name>
</gene>
<dbReference type="InterPro" id="IPR001810">
    <property type="entry name" value="F-box_dom"/>
</dbReference>
<dbReference type="InterPro" id="IPR053781">
    <property type="entry name" value="F-box_AtFBL13-like"/>
</dbReference>
<dbReference type="SUPFAM" id="SSF81383">
    <property type="entry name" value="F-box domain"/>
    <property type="match status" value="2"/>
</dbReference>
<protein>
    <submittedName>
        <fullName evidence="2">Cyclin-like F-box</fullName>
    </submittedName>
</protein>